<dbReference type="AlphaFoldDB" id="A0A2P5YA62"/>
<dbReference type="SUPFAM" id="SSF56219">
    <property type="entry name" value="DNase I-like"/>
    <property type="match status" value="1"/>
</dbReference>
<gene>
    <name evidence="2" type="ORF">GOBAR_AA08165</name>
</gene>
<reference evidence="2 3" key="1">
    <citation type="submission" date="2015-01" db="EMBL/GenBank/DDBJ databases">
        <title>Genome of allotetraploid Gossypium barbadense reveals genomic plasticity and fiber elongation in cotton evolution.</title>
        <authorList>
            <person name="Chen X."/>
            <person name="Liu X."/>
            <person name="Zhao B."/>
            <person name="Zheng H."/>
            <person name="Hu Y."/>
            <person name="Lu G."/>
            <person name="Yang C."/>
            <person name="Chen J."/>
            <person name="Shan C."/>
            <person name="Zhang L."/>
            <person name="Zhou Y."/>
            <person name="Wang L."/>
            <person name="Guo W."/>
            <person name="Bai Y."/>
            <person name="Ruan J."/>
            <person name="Shangguan X."/>
            <person name="Mao Y."/>
            <person name="Jiang J."/>
            <person name="Zhu Y."/>
            <person name="Lei J."/>
            <person name="Kang H."/>
            <person name="Chen S."/>
            <person name="He X."/>
            <person name="Wang R."/>
            <person name="Wang Y."/>
            <person name="Chen J."/>
            <person name="Wang L."/>
            <person name="Yu S."/>
            <person name="Wang B."/>
            <person name="Wei J."/>
            <person name="Song S."/>
            <person name="Lu X."/>
            <person name="Gao Z."/>
            <person name="Gu W."/>
            <person name="Deng X."/>
            <person name="Ma D."/>
            <person name="Wang S."/>
            <person name="Liang W."/>
            <person name="Fang L."/>
            <person name="Cai C."/>
            <person name="Zhu X."/>
            <person name="Zhou B."/>
            <person name="Zhang Y."/>
            <person name="Chen Z."/>
            <person name="Xu S."/>
            <person name="Zhu R."/>
            <person name="Wang S."/>
            <person name="Zhang T."/>
            <person name="Zhao G."/>
        </authorList>
    </citation>
    <scope>NUCLEOTIDE SEQUENCE [LARGE SCALE GENOMIC DNA]</scope>
    <source>
        <strain evidence="3">cv. Xinhai21</strain>
        <tissue evidence="2">Leaf</tissue>
    </source>
</reference>
<feature type="coiled-coil region" evidence="1">
    <location>
        <begin position="164"/>
        <end position="201"/>
    </location>
</feature>
<sequence>MKAVLINVYAPNNLSDQKILWEDLYGFRSQFSNAWIVGGDFNMVRNRSERIICSGIEKGSKEFGDFIDRCKLEDLPLLGKKFTWIGPDNRRSRLDRFLLEEEWLVQLKDLQQQGLNRTISDHILVLLQDCRRLIENEWSGMGSLKGQMAVKLKGVLKKWNVGASNVLEKRIIESEDRIKEIDEASEHRMLTEQEMKELKNLNVELWEAIKFKEFIWRQKSRMTW</sequence>
<organism evidence="2 3">
    <name type="scientific">Gossypium barbadense</name>
    <name type="common">Sea Island cotton</name>
    <name type="synonym">Hibiscus barbadensis</name>
    <dbReference type="NCBI Taxonomy" id="3634"/>
    <lineage>
        <taxon>Eukaryota</taxon>
        <taxon>Viridiplantae</taxon>
        <taxon>Streptophyta</taxon>
        <taxon>Embryophyta</taxon>
        <taxon>Tracheophyta</taxon>
        <taxon>Spermatophyta</taxon>
        <taxon>Magnoliopsida</taxon>
        <taxon>eudicotyledons</taxon>
        <taxon>Gunneridae</taxon>
        <taxon>Pentapetalae</taxon>
        <taxon>rosids</taxon>
        <taxon>malvids</taxon>
        <taxon>Malvales</taxon>
        <taxon>Malvaceae</taxon>
        <taxon>Malvoideae</taxon>
        <taxon>Gossypium</taxon>
    </lineage>
</organism>
<dbReference type="PANTHER" id="PTHR33710">
    <property type="entry name" value="BNAC02G09200D PROTEIN"/>
    <property type="match status" value="1"/>
</dbReference>
<dbReference type="Proteomes" id="UP000239757">
    <property type="component" value="Unassembled WGS sequence"/>
</dbReference>
<proteinExistence type="predicted"/>
<evidence type="ECO:0000256" key="1">
    <source>
        <dbReference type="SAM" id="Coils"/>
    </source>
</evidence>
<accession>A0A2P5YA62</accession>
<dbReference type="OrthoDB" id="1938374at2759"/>
<name>A0A2P5YA62_GOSBA</name>
<protein>
    <submittedName>
        <fullName evidence="2">Uncharacterized protein</fullName>
    </submittedName>
</protein>
<dbReference type="InterPro" id="IPR036691">
    <property type="entry name" value="Endo/exonu/phosph_ase_sf"/>
</dbReference>
<keyword evidence="1" id="KW-0175">Coiled coil</keyword>
<dbReference type="EMBL" id="KZ663476">
    <property type="protein sequence ID" value="PPS12477.1"/>
    <property type="molecule type" value="Genomic_DNA"/>
</dbReference>
<evidence type="ECO:0000313" key="3">
    <source>
        <dbReference type="Proteomes" id="UP000239757"/>
    </source>
</evidence>
<evidence type="ECO:0000313" key="2">
    <source>
        <dbReference type="EMBL" id="PPS12477.1"/>
    </source>
</evidence>
<dbReference type="PANTHER" id="PTHR33710:SF64">
    <property type="entry name" value="ENDONUCLEASE_EXONUCLEASE_PHOSPHATASE DOMAIN-CONTAINING PROTEIN"/>
    <property type="match status" value="1"/>
</dbReference>
<dbReference type="Gene3D" id="3.60.10.10">
    <property type="entry name" value="Endonuclease/exonuclease/phosphatase"/>
    <property type="match status" value="1"/>
</dbReference>